<dbReference type="Proteomes" id="UP000032611">
    <property type="component" value="Chromosome"/>
</dbReference>
<proteinExistence type="predicted"/>
<dbReference type="InterPro" id="IPR018725">
    <property type="entry name" value="DUF2259_secreted"/>
</dbReference>
<dbReference type="HOGENOM" id="CLU_1159993_0_0_5"/>
<dbReference type="AlphaFoldDB" id="A0A0D5LS09"/>
<dbReference type="RefSeq" id="WP_045682204.1">
    <property type="nucleotide sequence ID" value="NZ_CP010803.1"/>
</dbReference>
<protein>
    <recommendedName>
        <fullName evidence="4">Lipoprotein</fullName>
    </recommendedName>
</protein>
<dbReference type="EMBL" id="CP010803">
    <property type="protein sequence ID" value="AJY46567.1"/>
    <property type="molecule type" value="Genomic_DNA"/>
</dbReference>
<dbReference type="OrthoDB" id="65722at2"/>
<feature type="signal peptide" evidence="1">
    <location>
        <begin position="1"/>
        <end position="23"/>
    </location>
</feature>
<sequence length="236" mass="25070">MAGAPLFATLSLIAGLAAGTASAGDFATFVPIGFSDDGKVFAFEEYGVQDGSGFPYSNIFFIDTENDSFLDGTPYRVRLDDEAATVGGARAAAVGEAIGLIQQYSLLDHPGWLAAFNPVTEEDTGDTLDYRSHPNLSPVYQLSLEDFPLPARSACAAVTEDGRGYRLTFTPPEGESRVLHADDRIPASRGCPLGYRLGGVMTYLDAGSPVHVALVNVLTQGFEGPDGRWLALPFKP</sequence>
<organism evidence="2 3">
    <name type="scientific">Martelella endophytica</name>
    <dbReference type="NCBI Taxonomy" id="1486262"/>
    <lineage>
        <taxon>Bacteria</taxon>
        <taxon>Pseudomonadati</taxon>
        <taxon>Pseudomonadota</taxon>
        <taxon>Alphaproteobacteria</taxon>
        <taxon>Hyphomicrobiales</taxon>
        <taxon>Aurantimonadaceae</taxon>
        <taxon>Martelella</taxon>
    </lineage>
</organism>
<accession>A0A0D5LS09</accession>
<gene>
    <name evidence="2" type="ORF">TM49_14215</name>
</gene>
<feature type="chain" id="PRO_5002295285" description="Lipoprotein" evidence="1">
    <location>
        <begin position="24"/>
        <end position="236"/>
    </location>
</feature>
<dbReference type="STRING" id="1486262.TM49_14215"/>
<dbReference type="PATRIC" id="fig|1486262.3.peg.2939"/>
<evidence type="ECO:0000256" key="1">
    <source>
        <dbReference type="SAM" id="SignalP"/>
    </source>
</evidence>
<keyword evidence="1" id="KW-0732">Signal</keyword>
<keyword evidence="3" id="KW-1185">Reference proteome</keyword>
<dbReference type="KEGG" id="mey:TM49_14215"/>
<evidence type="ECO:0008006" key="4">
    <source>
        <dbReference type="Google" id="ProtNLM"/>
    </source>
</evidence>
<dbReference type="Pfam" id="PF10016">
    <property type="entry name" value="DUF2259"/>
    <property type="match status" value="1"/>
</dbReference>
<name>A0A0D5LS09_MAREN</name>
<reference evidence="2 3" key="1">
    <citation type="journal article" date="2015" name="Genome Announc.">
        <title>Complete genome sequence of Martelella endophytica YC6887, which has antifungal activity associated with a halophyte.</title>
        <authorList>
            <person name="Khan A."/>
            <person name="Khan H."/>
            <person name="Chung E.J."/>
            <person name="Hossain M.T."/>
            <person name="Chung Y.R."/>
        </authorList>
    </citation>
    <scope>NUCLEOTIDE SEQUENCE [LARGE SCALE GENOMIC DNA]</scope>
    <source>
        <strain evidence="2">YC6887</strain>
    </source>
</reference>
<evidence type="ECO:0000313" key="2">
    <source>
        <dbReference type="EMBL" id="AJY46567.1"/>
    </source>
</evidence>
<evidence type="ECO:0000313" key="3">
    <source>
        <dbReference type="Proteomes" id="UP000032611"/>
    </source>
</evidence>